<dbReference type="InterPro" id="IPR015433">
    <property type="entry name" value="PI3/4_kinase"/>
</dbReference>
<dbReference type="Pfam" id="PF00613">
    <property type="entry name" value="PI3Ka"/>
    <property type="match status" value="1"/>
</dbReference>
<dbReference type="InterPro" id="IPR045495">
    <property type="entry name" value="PI4K_N"/>
</dbReference>
<comment type="subunit">
    <text evidence="15">Component of a phosphatidylinositol 4-kinase (PI4K) complex, composed of PI4KA, EFR3 (EFR3A or EFR3B), TTC7 (TTC7A or TTC7B) and HYCC (HYCC1 or HYCC2). Interacts with TMEM150A; regulating recruitment to the plasma membrane. Interacts with TTC7A.</text>
</comment>
<dbReference type="SMART" id="SM00146">
    <property type="entry name" value="PI3Kc"/>
    <property type="match status" value="1"/>
</dbReference>
<keyword evidence="6" id="KW-0963">Cytoplasm</keyword>
<comment type="function">
    <text evidence="14">Acts on phosphatidylinositol (PtdIns) in the first committed step in the production of the second messenger inositol-1,4,5,-trisphosphate.</text>
</comment>
<evidence type="ECO:0000256" key="8">
    <source>
        <dbReference type="ARBA" id="ARBA00022679"/>
    </source>
</evidence>
<keyword evidence="10" id="KW-0418">Kinase</keyword>
<dbReference type="Gene3D" id="3.30.1010.10">
    <property type="entry name" value="Phosphatidylinositol 3-kinase Catalytic Subunit, Chain A, domain 4"/>
    <property type="match status" value="1"/>
</dbReference>
<evidence type="ECO:0000256" key="10">
    <source>
        <dbReference type="ARBA" id="ARBA00022777"/>
    </source>
</evidence>
<keyword evidence="7" id="KW-0597">Phosphoprotein</keyword>
<dbReference type="SUPFAM" id="SSF56112">
    <property type="entry name" value="Protein kinase-like (PK-like)"/>
    <property type="match status" value="1"/>
</dbReference>
<dbReference type="PANTHER" id="PTHR10048">
    <property type="entry name" value="PHOSPHATIDYLINOSITOL KINASE"/>
    <property type="match status" value="1"/>
</dbReference>
<dbReference type="Pfam" id="PF00454">
    <property type="entry name" value="PI3_PI4_kinase"/>
    <property type="match status" value="1"/>
</dbReference>
<dbReference type="FunFam" id="1.25.40.70:FF:000002">
    <property type="entry name" value="Phosphatidylinositol 4-kinase, catalytic, alpha"/>
    <property type="match status" value="1"/>
</dbReference>
<dbReference type="GeneTree" id="ENSGT00550000074798"/>
<evidence type="ECO:0000256" key="16">
    <source>
        <dbReference type="ARBA" id="ARBA00067500"/>
    </source>
</evidence>
<dbReference type="GO" id="GO:0005886">
    <property type="term" value="C:plasma membrane"/>
    <property type="evidence" value="ECO:0007669"/>
    <property type="project" value="UniProtKB-SubCell"/>
</dbReference>
<dbReference type="PROSITE" id="PS50290">
    <property type="entry name" value="PI3_4_KINASE_3"/>
    <property type="match status" value="1"/>
</dbReference>
<reference evidence="20" key="1">
    <citation type="journal article" date="2004" name="Nature">
        <title>Genome duplication in the teleost fish Tetraodon nigroviridis reveals the early vertebrate proto-karyotype.</title>
        <authorList>
            <person name="Jaillon O."/>
            <person name="Aury J.-M."/>
            <person name="Brunet F."/>
            <person name="Petit J.-L."/>
            <person name="Stange-Thomann N."/>
            <person name="Mauceli E."/>
            <person name="Bouneau L."/>
            <person name="Fischer C."/>
            <person name="Ozouf-Costaz C."/>
            <person name="Bernot A."/>
            <person name="Nicaud S."/>
            <person name="Jaffe D."/>
            <person name="Fisher S."/>
            <person name="Lutfalla G."/>
            <person name="Dossat C."/>
            <person name="Segurens B."/>
            <person name="Dasilva C."/>
            <person name="Salanoubat M."/>
            <person name="Levy M."/>
            <person name="Boudet N."/>
            <person name="Castellano S."/>
            <person name="Anthouard V."/>
            <person name="Jubin C."/>
            <person name="Castelli V."/>
            <person name="Katinka M."/>
            <person name="Vacherie B."/>
            <person name="Biemont C."/>
            <person name="Skalli Z."/>
            <person name="Cattolico L."/>
            <person name="Poulain J."/>
            <person name="De Berardinis V."/>
            <person name="Cruaud C."/>
            <person name="Duprat S."/>
            <person name="Brottier P."/>
            <person name="Coutanceau J.-P."/>
            <person name="Gouzy J."/>
            <person name="Parra G."/>
            <person name="Lardier G."/>
            <person name="Chapple C."/>
            <person name="McKernan K.J."/>
            <person name="McEwan P."/>
            <person name="Bosak S."/>
            <person name="Kellis M."/>
            <person name="Volff J.-N."/>
            <person name="Guigo R."/>
            <person name="Zody M.C."/>
            <person name="Mesirov J."/>
            <person name="Lindblad-Toh K."/>
            <person name="Birren B."/>
            <person name="Nusbaum C."/>
            <person name="Kahn D."/>
            <person name="Robinson-Rechavi M."/>
            <person name="Laudet V."/>
            <person name="Schachter V."/>
            <person name="Quetier F."/>
            <person name="Saurin W."/>
            <person name="Scarpelli C."/>
            <person name="Wincker P."/>
            <person name="Lander E.S."/>
            <person name="Weissenbach J."/>
            <person name="Roest Crollius H."/>
        </authorList>
    </citation>
    <scope>NUCLEOTIDE SEQUENCE [LARGE SCALE GENOMIC DNA]</scope>
</reference>
<keyword evidence="11" id="KW-0067">ATP-binding</keyword>
<evidence type="ECO:0000256" key="14">
    <source>
        <dbReference type="ARBA" id="ARBA00056014"/>
    </source>
</evidence>
<proteinExistence type="inferred from homology"/>
<dbReference type="GO" id="GO:0005524">
    <property type="term" value="F:ATP binding"/>
    <property type="evidence" value="ECO:0007669"/>
    <property type="project" value="UniProtKB-KW"/>
</dbReference>
<dbReference type="InterPro" id="IPR000403">
    <property type="entry name" value="PI3/4_kinase_cat_dom"/>
</dbReference>
<dbReference type="GO" id="GO:0046854">
    <property type="term" value="P:phosphatidylinositol phosphate biosynthetic process"/>
    <property type="evidence" value="ECO:0007669"/>
    <property type="project" value="InterPro"/>
</dbReference>
<organism evidence="19 20">
    <name type="scientific">Tetraodon nigroviridis</name>
    <name type="common">Spotted green pufferfish</name>
    <name type="synonym">Chelonodon nigroviridis</name>
    <dbReference type="NCBI Taxonomy" id="99883"/>
    <lineage>
        <taxon>Eukaryota</taxon>
        <taxon>Metazoa</taxon>
        <taxon>Chordata</taxon>
        <taxon>Craniata</taxon>
        <taxon>Vertebrata</taxon>
        <taxon>Euteleostomi</taxon>
        <taxon>Actinopterygii</taxon>
        <taxon>Neopterygii</taxon>
        <taxon>Teleostei</taxon>
        <taxon>Neoteleostei</taxon>
        <taxon>Acanthomorphata</taxon>
        <taxon>Eupercaria</taxon>
        <taxon>Tetraodontiformes</taxon>
        <taxon>Tetradontoidea</taxon>
        <taxon>Tetraodontidae</taxon>
        <taxon>Tetraodon</taxon>
    </lineage>
</organism>
<evidence type="ECO:0000256" key="11">
    <source>
        <dbReference type="ARBA" id="ARBA00022840"/>
    </source>
</evidence>
<evidence type="ECO:0000259" key="18">
    <source>
        <dbReference type="PROSITE" id="PS51545"/>
    </source>
</evidence>
<comment type="subcellular location">
    <subcellularLocation>
        <location evidence="1">Cell membrane</location>
    </subcellularLocation>
    <subcellularLocation>
        <location evidence="2">Cytoplasm</location>
    </subcellularLocation>
</comment>
<dbReference type="Pfam" id="PF19274">
    <property type="entry name" value="PI4K_N"/>
    <property type="match status" value="2"/>
</dbReference>
<keyword evidence="12" id="KW-0443">Lipid metabolism</keyword>
<dbReference type="HOGENOM" id="CLU_000893_2_0_1"/>
<dbReference type="InterPro" id="IPR001263">
    <property type="entry name" value="PI3K_accessory_dom"/>
</dbReference>
<evidence type="ECO:0000256" key="5">
    <source>
        <dbReference type="ARBA" id="ARBA00022475"/>
    </source>
</evidence>
<reference evidence="19" key="2">
    <citation type="submission" date="2025-08" db="UniProtKB">
        <authorList>
            <consortium name="Ensembl"/>
        </authorList>
    </citation>
    <scope>IDENTIFICATION</scope>
</reference>
<keyword evidence="8" id="KW-0808">Transferase</keyword>
<dbReference type="GO" id="GO:0005737">
    <property type="term" value="C:cytoplasm"/>
    <property type="evidence" value="ECO:0007669"/>
    <property type="project" value="UniProtKB-SubCell"/>
</dbReference>
<dbReference type="STRING" id="99883.ENSTNIP00000018455"/>
<sequence>GGGGTRGFYFNTVLSLARSLAAHRFAPIEKVQKLQCMCPVEARGVFTLDVRRRDAVIALAVFLVESGLQHKDTLVCYLLSLLRGLPRVHWIEESSGKKGKELLPVAENFSFCLVTLLADVAQRDLDFRQEILDTIMEVMQALQDMCQTPDNHDKVHLCRYIVPSLLGMTRAFGRYSSTDEALLSKLFPKDSPQAHYVTEETEGVRRRSFNDFRSILPSSLLTVCQSDSLRRSTGTNLDASAQVCADVGGHSPCSPTAPGPHYFESAYLTDSTAVDPSYFFSTVSSSFSMSPLFLGEGGNELEVPVELLRKLLSMVKKCVSDSFLKSLDATLTEVIEANPGTNLYYKTFSDPLYVCLFKMLRDTLYYMKGLQPSFVREVHDFVLEQFSSSQSELQRVLHESTGLCVEQSPLKLRCQANAACVDLMVWTVKDEQGAENLCTKLSEKLQSKTSSKVIIAHMPLLICCLQGLGRLCERFPVVAHSATASLRDFLVVPSPVLLKLYKYHNQYGAGTGEIRINVTNEHSQSTFNLHTSRKDQPSMYEQLRDISIDNICRCLKAGLTLDHVIVEAFLASLSNRLYISQENDKDAHLIPDHTIRSLGHIAVALRDTPKVMEHILQILQQKFCQPPSQLDVLIIDQLGCMVITGNQYIYQEVWNLFQQISVKASSVVYSATKDYRDHGYRHCSLAVINALANIAANLQGEQLVDELMVNLLELFVQLGLEGKRASERASDKGPALKASSSAGNLGVLIPVIAVLTRRLPPIKEAKPRLQKLFRDFWLYSVVMGFAVEGSGLWPEEWYEGVCEIATKSPLLTFPSGEPLRSELQYNSALKNDTVTQAELSELRATINNHLDPLPEVSALITKLDFAMSTYLLSVYRLEHIRMLRSNDPDRFQVMFRYFEDKAIQKDKSGMMQCIICVGDKVFAVFLQMMAEKPRTKEHEEELERHAQFLLVNFNHTHKRIRRVADKYLSGLADTFPHLLWSGRVLKTMLDILQTLSLSLSADIHKDQPYYDIPDTPYRITVPDTYEARENIVKDFAARCGEILKEAMKWAPSVTKSHLQEYLNKHQNWVSGLSQHTGLAMATESILHFAGYNRQSTTLGATQLTERPACVKKDYSNFMASLNLRNRYTGEVAGMIQFSEATQTRSDLSKLLIYQMTSVLEKKDPEAFTQAMFKMAALLITTKNCDPLLLHHLCWSPLKMFTEHSMETAIACWEWLLAAHNGVEVPFMREMAGAWQMTVELKMGLFSETKVEAGPLAVSEESQPTPCAPEVIPHFLWIEFLVQRFEIAKYSSADQVEIFTAILQRSLSLSVGGPKSSLNRHVAAIGPRFRLLTLGLTLLHADVVTNATIKNVLREKIYSTGFDYFSTTPKFPTQTDKRLREDISIMIKFYASLQSDKRYLTAHQLVPPAVTESRSSLDAAVGQRQPVTQGWINTYPLSSGMSTISKKSGLSKKSNRGSQLHKYYMKRRTLLLALLANEIERLTIWYNPLSTQELAIAMEQSVETSIANWRSKYISLTEKQWKDNVNLAWSIAPYLALQLPASRFKNTEAIVSEVTRLVRMDPSAVCDVPEAVKFLVTWHTIDADSPELSYILCWAPADPPTGLSYFSSLYPPHPLTAQYGVKVLRSFPPDAILFYIPQIVQALRYDKMGYVREYILWAAQKSQLLAHQFIWNMKTNIFLDEEGSQKDPDIGELLEQMVEEITGSLSGPAKDFYQREFDFFNKITNVSAIIKPFPKGEERKRACLETLSQIQVQPGCYLPSNPEAIVLDIDYKSGTPMQSAAKAPYLAKFKVKRCGVSELEKEGLQCRADSEDEVKSEEEAKRICWQAAIFKVGDDCRQDMLALQIISLFKNIFQLVGLDLYVFPYRVVATAPGCGVIECIPDCKSRDQLGRQTDFGMYDYFRNQYGDESTLAFQKARYNFIRSMAAYSLVLFLLQIKDRHNGNIMLDSQGHLIHIDFGFMFESSPGGNLGWEPDIKLTDEMVMIMGGKMEATPFKWFMEMCVRGYLAVRPYMDAVVSLVTLMLDTGLPCFRGQTIKLLKQRFNPGLSEKDAASFIIKVIQNCFLSNRSRTYDMIQYYQNQIPY</sequence>
<dbReference type="Gene3D" id="1.25.40.70">
    <property type="entry name" value="Phosphatidylinositol 3-kinase, accessory domain (PIK)"/>
    <property type="match status" value="1"/>
</dbReference>
<evidence type="ECO:0000256" key="15">
    <source>
        <dbReference type="ARBA" id="ARBA00062776"/>
    </source>
</evidence>
<dbReference type="PANTHER" id="PTHR10048:SF15">
    <property type="entry name" value="PHOSPHATIDYLINOSITOL 4-KINASE ALPHA"/>
    <property type="match status" value="1"/>
</dbReference>
<dbReference type="FunFam" id="3.30.1010.10:FF:000009">
    <property type="entry name" value="Phosphatidylinositol 4-kinase, catalytic, alpha"/>
    <property type="match status" value="1"/>
</dbReference>
<evidence type="ECO:0000256" key="12">
    <source>
        <dbReference type="ARBA" id="ARBA00023098"/>
    </source>
</evidence>
<evidence type="ECO:0000256" key="7">
    <source>
        <dbReference type="ARBA" id="ARBA00022553"/>
    </source>
</evidence>
<dbReference type="GO" id="GO:0004430">
    <property type="term" value="F:1-phosphatidylinositol 4-kinase activity"/>
    <property type="evidence" value="ECO:0007669"/>
    <property type="project" value="UniProtKB-EC"/>
</dbReference>
<keyword evidence="13" id="KW-0472">Membrane</keyword>
<feature type="domain" description="PIK helical" evidence="18">
    <location>
        <begin position="1510"/>
        <end position="1699"/>
    </location>
</feature>
<dbReference type="InterPro" id="IPR042236">
    <property type="entry name" value="PI3K_accessory_sf"/>
</dbReference>
<dbReference type="Proteomes" id="UP000007303">
    <property type="component" value="Unassembled WGS sequence"/>
</dbReference>
<evidence type="ECO:0000259" key="17">
    <source>
        <dbReference type="PROSITE" id="PS50290"/>
    </source>
</evidence>
<dbReference type="InterPro" id="IPR036940">
    <property type="entry name" value="PI3/4_kinase_cat_sf"/>
</dbReference>
<evidence type="ECO:0000256" key="13">
    <source>
        <dbReference type="ARBA" id="ARBA00023136"/>
    </source>
</evidence>
<evidence type="ECO:0000256" key="9">
    <source>
        <dbReference type="ARBA" id="ARBA00022741"/>
    </source>
</evidence>
<keyword evidence="5" id="KW-1003">Cell membrane</keyword>
<dbReference type="SMART" id="SM00145">
    <property type="entry name" value="PI3Ka"/>
    <property type="match status" value="1"/>
</dbReference>
<dbReference type="GO" id="GO:0048015">
    <property type="term" value="P:phosphatidylinositol-mediated signaling"/>
    <property type="evidence" value="ECO:0007669"/>
    <property type="project" value="TreeGrafter"/>
</dbReference>
<evidence type="ECO:0000313" key="20">
    <source>
        <dbReference type="Proteomes" id="UP000007303"/>
    </source>
</evidence>
<evidence type="ECO:0000256" key="6">
    <source>
        <dbReference type="ARBA" id="ARBA00022490"/>
    </source>
</evidence>
<dbReference type="FunFam" id="1.10.1070.11:FF:000005">
    <property type="entry name" value="Phosphatidylinositol 4-kinase, catalytic, alpha"/>
    <property type="match status" value="1"/>
</dbReference>
<evidence type="ECO:0000256" key="4">
    <source>
        <dbReference type="ARBA" id="ARBA00012169"/>
    </source>
</evidence>
<dbReference type="InParanoid" id="H3DD62"/>
<dbReference type="OMA" id="TIEVWQS"/>
<comment type="similarity">
    <text evidence="3">Belongs to the PI3/PI4-kinase family. Type III PI4K subfamily.</text>
</comment>
<dbReference type="Gene3D" id="1.10.1070.11">
    <property type="entry name" value="Phosphatidylinositol 3-/4-kinase, catalytic domain"/>
    <property type="match status" value="1"/>
</dbReference>
<name>H3DD62_TETNG</name>
<dbReference type="PROSITE" id="PS00916">
    <property type="entry name" value="PI3_4_KINASE_2"/>
    <property type="match status" value="1"/>
</dbReference>
<dbReference type="EC" id="2.7.1.67" evidence="4"/>
<dbReference type="PROSITE" id="PS00915">
    <property type="entry name" value="PI3_4_KINASE_1"/>
    <property type="match status" value="1"/>
</dbReference>
<dbReference type="InterPro" id="IPR011009">
    <property type="entry name" value="Kinase-like_dom_sf"/>
</dbReference>
<dbReference type="InterPro" id="IPR018936">
    <property type="entry name" value="PI3/4_kinase_CS"/>
</dbReference>
<evidence type="ECO:0000256" key="3">
    <source>
        <dbReference type="ARBA" id="ARBA00006209"/>
    </source>
</evidence>
<reference evidence="19" key="3">
    <citation type="submission" date="2025-09" db="UniProtKB">
        <authorList>
            <consortium name="Ensembl"/>
        </authorList>
    </citation>
    <scope>IDENTIFICATION</scope>
</reference>
<keyword evidence="9" id="KW-0547">Nucleotide-binding</keyword>
<dbReference type="PROSITE" id="PS51545">
    <property type="entry name" value="PIK_HELICAL"/>
    <property type="match status" value="1"/>
</dbReference>
<dbReference type="InterPro" id="IPR016024">
    <property type="entry name" value="ARM-type_fold"/>
</dbReference>
<feature type="domain" description="PI3K/PI4K catalytic" evidence="17">
    <location>
        <begin position="1789"/>
        <end position="2066"/>
    </location>
</feature>
<dbReference type="SUPFAM" id="SSF48371">
    <property type="entry name" value="ARM repeat"/>
    <property type="match status" value="2"/>
</dbReference>
<protein>
    <recommendedName>
        <fullName evidence="16">Phosphatidylinositol 4-kinase alpha</fullName>
        <ecNumber evidence="4">2.7.1.67</ecNumber>
    </recommendedName>
</protein>
<dbReference type="CDD" id="cd05167">
    <property type="entry name" value="PI4Kc_III_alpha"/>
    <property type="match status" value="1"/>
</dbReference>
<evidence type="ECO:0000256" key="1">
    <source>
        <dbReference type="ARBA" id="ARBA00004236"/>
    </source>
</evidence>
<evidence type="ECO:0000256" key="2">
    <source>
        <dbReference type="ARBA" id="ARBA00004496"/>
    </source>
</evidence>
<accession>H3DD62</accession>
<dbReference type="CDD" id="cd00871">
    <property type="entry name" value="PI4Ka"/>
    <property type="match status" value="1"/>
</dbReference>
<evidence type="ECO:0000313" key="19">
    <source>
        <dbReference type="Ensembl" id="ENSTNIP00000018455.1"/>
    </source>
</evidence>
<keyword evidence="20" id="KW-1185">Reference proteome</keyword>
<dbReference type="Ensembl" id="ENSTNIT00000018681.1">
    <property type="protein sequence ID" value="ENSTNIP00000018455.1"/>
    <property type="gene ID" value="ENSTNIG00000015389.1"/>
</dbReference>